<evidence type="ECO:0000313" key="3">
    <source>
        <dbReference type="Proteomes" id="UP000031631"/>
    </source>
</evidence>
<keyword evidence="3" id="KW-1185">Reference proteome</keyword>
<dbReference type="InterPro" id="IPR006311">
    <property type="entry name" value="TAT_signal"/>
</dbReference>
<name>A0A7U6GK48_9GAMM</name>
<reference evidence="2 3" key="1">
    <citation type="journal article" date="2014" name="PLoS ONE">
        <title>Physiological and genomic features of a novel sulfur-oxidizing gammaproteobacterium belonging to a previously uncultivated symbiotic lineage isolated from a hydrothermal vent.</title>
        <authorList>
            <person name="Nunoura T."/>
            <person name="Takaki Y."/>
            <person name="Kazama H."/>
            <person name="Kakuta J."/>
            <person name="Shimamura S."/>
            <person name="Makita H."/>
            <person name="Hirai M."/>
            <person name="Miyazaki M."/>
            <person name="Takai K."/>
        </authorList>
    </citation>
    <scope>NUCLEOTIDE SEQUENCE [LARGE SCALE GENOMIC DNA]</scope>
    <source>
        <strain evidence="2 3">Hiromi1</strain>
    </source>
</reference>
<dbReference type="KEGG" id="tbn:TBH_C2207"/>
<evidence type="ECO:0000313" key="2">
    <source>
        <dbReference type="EMBL" id="BAO45118.1"/>
    </source>
</evidence>
<protein>
    <recommendedName>
        <fullName evidence="4">DUF1800 domain-containing protein</fullName>
    </recommendedName>
</protein>
<dbReference type="EMBL" id="AP012273">
    <property type="protein sequence ID" value="BAO45118.1"/>
    <property type="molecule type" value="Genomic_DNA"/>
</dbReference>
<gene>
    <name evidence="2" type="ORF">TBH_C2207</name>
</gene>
<evidence type="ECO:0000256" key="1">
    <source>
        <dbReference type="SAM" id="MobiDB-lite"/>
    </source>
</evidence>
<proteinExistence type="predicted"/>
<dbReference type="AlphaFoldDB" id="A0A7U6GK48"/>
<sequence>MAPPTAITGRRTFLKLSGSTGIGLATGASLATAEADESTSSQPAMYLAHSPRPAPSTLTPLPPLAAMTLNRAAFGAAPGDIDDFNARGGSDLARLTSWVDEQLDPQSIDDSSLEARLANPAFRTLNKTLTQLWTEHYLPENIPWEERVRPANEVLFATMTRAIYSKRQLQEVMVDFWHNHFNVYAYETPNASVWVHYDRDVIRPHVLGNFRQMLEANARSTAMLYYLDNVDSSDEGPNENYARELLELHTLGAENYLGIMPQWDVPRDAQGRPIGYVDGDVLEVARCFTGWTVANGHWSDPNDPNTGEFYYRDFWHDRFQKYVLGEFIPADQAALQDGLRVLDKLAEHPGTATFICRKLIRRLLMDEPTESLVASAATVFHDNWQAPDQIALTLRHILLSTEFRNTWGEKMKRPFETLMGAMRVCDAEITLHPDDDDSQSLSWLMEKTGQHPFSWIPPNGFPDTRQTWQGSTPMIMTWRIINWLLRITDAGGNFKLDVLTRTLNAPEMTDSANHTPRKLAAFWFKHTLGYDPDASQVATAAQMLTHSDAYDGTPWGLDQPIDLSQDEWPHYWQSGLRTLVALILMSPDFLQR</sequence>
<dbReference type="Proteomes" id="UP000031631">
    <property type="component" value="Chromosome"/>
</dbReference>
<organism evidence="2 3">
    <name type="scientific">Thiolapillus brandeum</name>
    <dbReference type="NCBI Taxonomy" id="1076588"/>
    <lineage>
        <taxon>Bacteria</taxon>
        <taxon>Pseudomonadati</taxon>
        <taxon>Pseudomonadota</taxon>
        <taxon>Gammaproteobacteria</taxon>
        <taxon>Chromatiales</taxon>
        <taxon>Sedimenticolaceae</taxon>
        <taxon>Thiolapillus</taxon>
    </lineage>
</organism>
<evidence type="ECO:0008006" key="4">
    <source>
        <dbReference type="Google" id="ProtNLM"/>
    </source>
</evidence>
<dbReference type="Pfam" id="PF08811">
    <property type="entry name" value="DUF1800"/>
    <property type="match status" value="1"/>
</dbReference>
<dbReference type="RefSeq" id="WP_052470122.1">
    <property type="nucleotide sequence ID" value="NZ_AP012273.1"/>
</dbReference>
<dbReference type="InterPro" id="IPR014917">
    <property type="entry name" value="DUF1800"/>
</dbReference>
<dbReference type="OrthoDB" id="9772295at2"/>
<feature type="region of interest" description="Disordered" evidence="1">
    <location>
        <begin position="33"/>
        <end position="55"/>
    </location>
</feature>
<dbReference type="PROSITE" id="PS51318">
    <property type="entry name" value="TAT"/>
    <property type="match status" value="1"/>
</dbReference>
<accession>A0A7U6GK48</accession>